<feature type="transmembrane region" description="Helical" evidence="1">
    <location>
        <begin position="319"/>
        <end position="339"/>
    </location>
</feature>
<dbReference type="PANTHER" id="PTHR35402:SF1">
    <property type="entry name" value="TYPE II SECRETION SYSTEM PROTEIN GSPF DOMAIN-CONTAINING PROTEIN"/>
    <property type="match status" value="1"/>
</dbReference>
<feature type="transmembrane region" description="Helical" evidence="1">
    <location>
        <begin position="32"/>
        <end position="50"/>
    </location>
</feature>
<dbReference type="Proteomes" id="UP001341135">
    <property type="component" value="Chromosome"/>
</dbReference>
<evidence type="ECO:0008006" key="4">
    <source>
        <dbReference type="Google" id="ProtNLM"/>
    </source>
</evidence>
<feature type="transmembrane region" description="Helical" evidence="1">
    <location>
        <begin position="580"/>
        <end position="598"/>
    </location>
</feature>
<organism evidence="2 3">
    <name type="scientific">Pyrodictium abyssi</name>
    <dbReference type="NCBI Taxonomy" id="54256"/>
    <lineage>
        <taxon>Archaea</taxon>
        <taxon>Thermoproteota</taxon>
        <taxon>Thermoprotei</taxon>
        <taxon>Desulfurococcales</taxon>
        <taxon>Pyrodictiaceae</taxon>
        <taxon>Pyrodictium</taxon>
    </lineage>
</organism>
<feature type="transmembrane region" description="Helical" evidence="1">
    <location>
        <begin position="290"/>
        <end position="313"/>
    </location>
</feature>
<dbReference type="EMBL" id="AP028907">
    <property type="protein sequence ID" value="BES82561.1"/>
    <property type="molecule type" value="Genomic_DNA"/>
</dbReference>
<feature type="transmembrane region" description="Helical" evidence="1">
    <location>
        <begin position="376"/>
        <end position="394"/>
    </location>
</feature>
<reference evidence="2 3" key="1">
    <citation type="submission" date="2023-09" db="EMBL/GenBank/DDBJ databases">
        <title>Pyrofollis japonicus gen. nov. sp. nov., a novel member of the family Pyrodictiaceae isolated from the Iheya North hydrothermal field.</title>
        <authorList>
            <person name="Miyazaki U."/>
            <person name="Sanari M."/>
            <person name="Tame A."/>
            <person name="Kitajima M."/>
            <person name="Okamoto A."/>
            <person name="Sawayama S."/>
            <person name="Miyazaki J."/>
            <person name="Takai K."/>
            <person name="Nakagawa S."/>
        </authorList>
    </citation>
    <scope>NUCLEOTIDE SEQUENCE [LARGE SCALE GENOMIC DNA]</scope>
    <source>
        <strain evidence="2 3">AV2</strain>
    </source>
</reference>
<proteinExistence type="predicted"/>
<keyword evidence="1" id="KW-0472">Membrane</keyword>
<dbReference type="PANTHER" id="PTHR35402">
    <property type="entry name" value="INTEGRAL MEMBRANE PROTEIN-RELATED"/>
    <property type="match status" value="1"/>
</dbReference>
<evidence type="ECO:0000256" key="1">
    <source>
        <dbReference type="SAM" id="Phobius"/>
    </source>
</evidence>
<evidence type="ECO:0000313" key="2">
    <source>
        <dbReference type="EMBL" id="BES82561.1"/>
    </source>
</evidence>
<feature type="transmembrane region" description="Helical" evidence="1">
    <location>
        <begin position="159"/>
        <end position="178"/>
    </location>
</feature>
<protein>
    <recommendedName>
        <fullName evidence="4">Type II secretion system protein GspF domain-containing protein</fullName>
    </recommendedName>
</protein>
<evidence type="ECO:0000313" key="3">
    <source>
        <dbReference type="Proteomes" id="UP001341135"/>
    </source>
</evidence>
<sequence length="599" mass="63106">MLGLGIFLFALVVMDLATGLFYRLALYPSRRLVLAAALSMIALGVVSSTLQLERSPLLAAIGAAPIAPGAWLLYRLKKKAEERPEEPRGLLRYVVPAVLGITPLGERITARLGILEAADRAGIRWTRLEAAAITSLVLVAGLASTCIILGVAALTGSRLLLAVSPLPLLVLPLLRLHLDAKAKERARIAEEELPYLSLWAWLLERSGSGGLEDALEEARRSGLLLALGADAGKSLEELARRHPSRRLRRFYAYYLAIRDTGGDVAAFLADILRSEIDELRARVTAYAENGVALGTGLLGMLGTALIFVLFSAFLGAGGAGLAAIAILLAAPMGYLVLSMQQPRLRERYEDAKAAVAAVVAASAAALLGSLLMLPAIMAVGLAATAGLSVYGVAFRAQKRIVNKEEQELLPLLRMVIEYTRSMSDKPISQLLGQAAGSVEEPLAGVARAAAKTGNVAARSWLARYTLYTVVKLVGGQGASDPLALERLYDLVYAHVNTYKAASMRLRMLGALAVGFPPVVVAAASGLQKIVGGTVAPMLQALPVSFTGGIAEVIAWLALLGAGVMGFLAAKAVSLTVRDTLWPLAAVLATLLSILAFGAF</sequence>
<keyword evidence="3" id="KW-1185">Reference proteome</keyword>
<accession>A0ABM8IYD8</accession>
<feature type="transmembrane region" description="Helical" evidence="1">
    <location>
        <begin position="507"/>
        <end position="526"/>
    </location>
</feature>
<gene>
    <name evidence="2" type="ORF">PABY_21280</name>
</gene>
<feature type="transmembrane region" description="Helical" evidence="1">
    <location>
        <begin position="6"/>
        <end position="25"/>
    </location>
</feature>
<feature type="transmembrane region" description="Helical" evidence="1">
    <location>
        <begin position="546"/>
        <end position="568"/>
    </location>
</feature>
<keyword evidence="1" id="KW-0812">Transmembrane</keyword>
<feature type="transmembrane region" description="Helical" evidence="1">
    <location>
        <begin position="56"/>
        <end position="74"/>
    </location>
</feature>
<keyword evidence="1" id="KW-1133">Transmembrane helix</keyword>
<dbReference type="InterPro" id="IPR056569">
    <property type="entry name" value="ArlJ-like"/>
</dbReference>
<feature type="transmembrane region" description="Helical" evidence="1">
    <location>
        <begin position="351"/>
        <end position="370"/>
    </location>
</feature>
<name>A0ABM8IYD8_9CREN</name>
<feature type="transmembrane region" description="Helical" evidence="1">
    <location>
        <begin position="130"/>
        <end position="153"/>
    </location>
</feature>